<organism evidence="3 4">
    <name type="scientific">Coccomyxa subellipsoidea (strain C-169)</name>
    <name type="common">Green microalga</name>
    <dbReference type="NCBI Taxonomy" id="574566"/>
    <lineage>
        <taxon>Eukaryota</taxon>
        <taxon>Viridiplantae</taxon>
        <taxon>Chlorophyta</taxon>
        <taxon>core chlorophytes</taxon>
        <taxon>Trebouxiophyceae</taxon>
        <taxon>Trebouxiophyceae incertae sedis</taxon>
        <taxon>Coccomyxaceae</taxon>
        <taxon>Coccomyxa</taxon>
        <taxon>Coccomyxa subellipsoidea</taxon>
    </lineage>
</organism>
<dbReference type="GO" id="GO:0006629">
    <property type="term" value="P:lipid metabolic process"/>
    <property type="evidence" value="ECO:0007669"/>
    <property type="project" value="InterPro"/>
</dbReference>
<name>I0YZR0_COCSC</name>
<keyword evidence="1" id="KW-0472">Membrane</keyword>
<keyword evidence="1" id="KW-0812">Transmembrane</keyword>
<evidence type="ECO:0000256" key="1">
    <source>
        <dbReference type="SAM" id="Phobius"/>
    </source>
</evidence>
<keyword evidence="1" id="KW-1133">Transmembrane helix</keyword>
<dbReference type="eggNOG" id="ENOG502S6AU">
    <property type="taxonomic scope" value="Eukaryota"/>
</dbReference>
<evidence type="ECO:0000313" key="3">
    <source>
        <dbReference type="EMBL" id="EIE23879.1"/>
    </source>
</evidence>
<dbReference type="Pfam" id="PF00487">
    <property type="entry name" value="FA_desaturase"/>
    <property type="match status" value="1"/>
</dbReference>
<evidence type="ECO:0000259" key="2">
    <source>
        <dbReference type="Pfam" id="PF00487"/>
    </source>
</evidence>
<feature type="transmembrane region" description="Helical" evidence="1">
    <location>
        <begin position="198"/>
        <end position="218"/>
    </location>
</feature>
<dbReference type="GeneID" id="17041877"/>
<sequence length="323" mass="36958">MVWHLSQAGPVDDIKRNVEEVKAHVAKFSKPDLYLAVRTLLITAALYAGFLAAYPYTTKHWALWAAAAILRAGVNVRTFIIFHDCCHGSFFRSGWANMIVGRIAGGLTCTSWSAWVKMHNVEHHIHHGKDILFFATVPGLVFLITGVHNGKLPMMDQMVPSQPKFVLASMDPIDRVLPTLLPALQAWAGYALHGSSWLWFQLAFYTLGSTMGFMLFHLQHFAHVPDLYFDIPKDQHDRDLASLMGEFYIPVHPGVVQYHHIHHFSTRVPSYRIRSCHISAPPATWRYIKYLNLKTELQSFLLVMWNEDLHRFESFPELNWLLG</sequence>
<protein>
    <recommendedName>
        <fullName evidence="2">Fatty acid desaturase domain-containing protein</fullName>
    </recommendedName>
</protein>
<dbReference type="KEGG" id="csl:COCSUDRAFT_41238"/>
<dbReference type="Proteomes" id="UP000007264">
    <property type="component" value="Unassembled WGS sequence"/>
</dbReference>
<gene>
    <name evidence="3" type="ORF">COCSUDRAFT_41238</name>
</gene>
<accession>I0YZR0</accession>
<feature type="domain" description="Fatty acid desaturase" evidence="2">
    <location>
        <begin position="60"/>
        <end position="277"/>
    </location>
</feature>
<feature type="transmembrane region" description="Helical" evidence="1">
    <location>
        <begin position="94"/>
        <end position="115"/>
    </location>
</feature>
<dbReference type="EMBL" id="AGSI01000006">
    <property type="protein sequence ID" value="EIE23879.1"/>
    <property type="molecule type" value="Genomic_DNA"/>
</dbReference>
<proteinExistence type="predicted"/>
<keyword evidence="4" id="KW-1185">Reference proteome</keyword>
<comment type="caution">
    <text evidence="3">The sequence shown here is derived from an EMBL/GenBank/DDBJ whole genome shotgun (WGS) entry which is preliminary data.</text>
</comment>
<dbReference type="InterPro" id="IPR005804">
    <property type="entry name" value="FA_desaturase_dom"/>
</dbReference>
<evidence type="ECO:0000313" key="4">
    <source>
        <dbReference type="Proteomes" id="UP000007264"/>
    </source>
</evidence>
<feature type="transmembrane region" description="Helical" evidence="1">
    <location>
        <begin position="131"/>
        <end position="152"/>
    </location>
</feature>
<reference evidence="3 4" key="1">
    <citation type="journal article" date="2012" name="Genome Biol.">
        <title>The genome of the polar eukaryotic microalga coccomyxa subellipsoidea reveals traits of cold adaptation.</title>
        <authorList>
            <person name="Blanc G."/>
            <person name="Agarkova I."/>
            <person name="Grimwood J."/>
            <person name="Kuo A."/>
            <person name="Brueggeman A."/>
            <person name="Dunigan D."/>
            <person name="Gurnon J."/>
            <person name="Ladunga I."/>
            <person name="Lindquist E."/>
            <person name="Lucas S."/>
            <person name="Pangilinan J."/>
            <person name="Proschold T."/>
            <person name="Salamov A."/>
            <person name="Schmutz J."/>
            <person name="Weeks D."/>
            <person name="Yamada T."/>
            <person name="Claverie J.M."/>
            <person name="Grigoriev I."/>
            <person name="Van Etten J."/>
            <person name="Lomsadze A."/>
            <person name="Borodovsky M."/>
        </authorList>
    </citation>
    <scope>NUCLEOTIDE SEQUENCE [LARGE SCALE GENOMIC DNA]</scope>
    <source>
        <strain evidence="3 4">C-169</strain>
    </source>
</reference>
<feature type="transmembrane region" description="Helical" evidence="1">
    <location>
        <begin position="61"/>
        <end position="82"/>
    </location>
</feature>
<dbReference type="RefSeq" id="XP_005648423.1">
    <property type="nucleotide sequence ID" value="XM_005648366.1"/>
</dbReference>
<feature type="transmembrane region" description="Helical" evidence="1">
    <location>
        <begin position="33"/>
        <end position="55"/>
    </location>
</feature>
<dbReference type="AlphaFoldDB" id="I0YZR0"/>
<dbReference type="OrthoDB" id="10260134at2759"/>